<dbReference type="SUPFAM" id="SSF49447">
    <property type="entry name" value="Second domain of Mu2 adaptin subunit (ap50) of ap2 adaptor"/>
    <property type="match status" value="1"/>
</dbReference>
<comment type="caution">
    <text evidence="7">The sequence shown here is derived from an EMBL/GenBank/DDBJ whole genome shotgun (WGS) entry which is preliminary data.</text>
</comment>
<sequence length="460" mass="50793">MAIDSLFILNTSGKPVIEKHWCEEASVRKDTTLTLPAFLRYLEGFDTIKEAEPIWYYPPSSTVCVHIQRNDLVYLCTMSSDVGPLQVLDFLDHLVENATEYIGNVTEVTLKENFIIIYELLSEMMDSGSPITTDISLLKNLVPPPNFVNRVIENVTGIGLDSDASPQVNVSSIPWRSSGIKYTRNEFYVDMVETIDAILESNGRIVSCNVSGSIICDCRLSGMPDLRMSFNQPSLLDNLSFHPCIRIPRWESEKSLSFVPPDRKFKLATYSIDSGVIQNGIPLHMSGRASFESNTCNLQLTVMANQQMVLKSSGAASTGALGGNLGSLGGPRKKALEDVKIELPLPTTAYNIRIQTKKGAYSVDQSKSDQTKLTWQLKTLGLNDNSVDLYVQFSLKDSTSSTIKSDASSRPALSAFAQFKLTGVSASSVKINSLKMIRETYNINKGVKTITQAGTFQMRF</sequence>
<dbReference type="PROSITE" id="PS00990">
    <property type="entry name" value="CLAT_ADAPTOR_M_1"/>
    <property type="match status" value="1"/>
</dbReference>
<dbReference type="OrthoDB" id="870at2759"/>
<keyword evidence="2 5" id="KW-0813">Transport</keyword>
<dbReference type="InterPro" id="IPR011012">
    <property type="entry name" value="Longin-like_dom_sf"/>
</dbReference>
<keyword evidence="3 5" id="KW-0653">Protein transport</keyword>
<dbReference type="GO" id="GO:0016192">
    <property type="term" value="P:vesicle-mediated transport"/>
    <property type="evidence" value="ECO:0007669"/>
    <property type="project" value="InterPro"/>
</dbReference>
<dbReference type="PROSITE" id="PS51072">
    <property type="entry name" value="MHD"/>
    <property type="match status" value="1"/>
</dbReference>
<protein>
    <submittedName>
        <fullName evidence="7">AP-3 complex subunit mu-2</fullName>
    </submittedName>
</protein>
<keyword evidence="8" id="KW-1185">Reference proteome</keyword>
<evidence type="ECO:0000256" key="5">
    <source>
        <dbReference type="PIRNR" id="PIRNR005992"/>
    </source>
</evidence>
<dbReference type="CDD" id="cd09252">
    <property type="entry name" value="AP-3_Mu3_Cterm"/>
    <property type="match status" value="1"/>
</dbReference>
<dbReference type="Pfam" id="PF01217">
    <property type="entry name" value="Clat_adaptor_s"/>
    <property type="match status" value="1"/>
</dbReference>
<evidence type="ECO:0000313" key="7">
    <source>
        <dbReference type="EMBL" id="KAJ1915438.1"/>
    </source>
</evidence>
<proteinExistence type="inferred from homology"/>
<accession>A0A9W8A1J9</accession>
<evidence type="ECO:0000313" key="8">
    <source>
        <dbReference type="Proteomes" id="UP001150538"/>
    </source>
</evidence>
<evidence type="ECO:0000256" key="4">
    <source>
        <dbReference type="ARBA" id="ARBA00023136"/>
    </source>
</evidence>
<evidence type="ECO:0000259" key="6">
    <source>
        <dbReference type="PROSITE" id="PS51072"/>
    </source>
</evidence>
<dbReference type="PIRSF" id="PIRSF005992">
    <property type="entry name" value="Clathrin_mu"/>
    <property type="match status" value="1"/>
</dbReference>
<dbReference type="InterPro" id="IPR050431">
    <property type="entry name" value="Adaptor_comp_med_subunit"/>
</dbReference>
<dbReference type="InterPro" id="IPR001392">
    <property type="entry name" value="Clathrin_mu"/>
</dbReference>
<dbReference type="Pfam" id="PF00928">
    <property type="entry name" value="Adap_comp_sub"/>
    <property type="match status" value="1"/>
</dbReference>
<dbReference type="AlphaFoldDB" id="A0A9W8A1J9"/>
<dbReference type="GO" id="GO:0006886">
    <property type="term" value="P:intracellular protein transport"/>
    <property type="evidence" value="ECO:0007669"/>
    <property type="project" value="UniProtKB-UniRule"/>
</dbReference>
<dbReference type="PRINTS" id="PR00314">
    <property type="entry name" value="CLATHRINADPT"/>
</dbReference>
<dbReference type="Gene3D" id="2.60.40.1170">
    <property type="entry name" value="Mu homology domain, subdomain B"/>
    <property type="match status" value="2"/>
</dbReference>
<dbReference type="GO" id="GO:0012505">
    <property type="term" value="C:endomembrane system"/>
    <property type="evidence" value="ECO:0007669"/>
    <property type="project" value="UniProtKB-SubCell"/>
</dbReference>
<dbReference type="PANTHER" id="PTHR10529">
    <property type="entry name" value="AP COMPLEX SUBUNIT MU"/>
    <property type="match status" value="1"/>
</dbReference>
<dbReference type="Gene3D" id="3.30.450.60">
    <property type="match status" value="1"/>
</dbReference>
<dbReference type="GO" id="GO:0030131">
    <property type="term" value="C:clathrin adaptor complex"/>
    <property type="evidence" value="ECO:0007669"/>
    <property type="project" value="UniProtKB-UniRule"/>
</dbReference>
<dbReference type="EMBL" id="JANBPU010000146">
    <property type="protein sequence ID" value="KAJ1915438.1"/>
    <property type="molecule type" value="Genomic_DNA"/>
</dbReference>
<feature type="domain" description="MHD" evidence="6">
    <location>
        <begin position="184"/>
        <end position="459"/>
    </location>
</feature>
<evidence type="ECO:0000256" key="2">
    <source>
        <dbReference type="ARBA" id="ARBA00022448"/>
    </source>
</evidence>
<name>A0A9W8A1J9_9FUNG</name>
<dbReference type="InterPro" id="IPR036168">
    <property type="entry name" value="AP2_Mu_C_sf"/>
</dbReference>
<comment type="similarity">
    <text evidence="5">Belongs to the adaptor complexes medium subunit family.</text>
</comment>
<gene>
    <name evidence="7" type="primary">AP3M2</name>
    <name evidence="7" type="ORF">H4219_004328</name>
</gene>
<dbReference type="CDD" id="cd14837">
    <property type="entry name" value="AP3_Mu_N"/>
    <property type="match status" value="1"/>
</dbReference>
<reference evidence="7" key="1">
    <citation type="submission" date="2022-07" db="EMBL/GenBank/DDBJ databases">
        <title>Phylogenomic reconstructions and comparative analyses of Kickxellomycotina fungi.</title>
        <authorList>
            <person name="Reynolds N.K."/>
            <person name="Stajich J.E."/>
            <person name="Barry K."/>
            <person name="Grigoriev I.V."/>
            <person name="Crous P."/>
            <person name="Smith M.E."/>
        </authorList>
    </citation>
    <scope>NUCLEOTIDE SEQUENCE</scope>
    <source>
        <strain evidence="7">NBRC 100468</strain>
    </source>
</reference>
<dbReference type="Proteomes" id="UP001150538">
    <property type="component" value="Unassembled WGS sequence"/>
</dbReference>
<evidence type="ECO:0000256" key="1">
    <source>
        <dbReference type="ARBA" id="ARBA00004308"/>
    </source>
</evidence>
<dbReference type="SUPFAM" id="SSF64356">
    <property type="entry name" value="SNARE-like"/>
    <property type="match status" value="1"/>
</dbReference>
<dbReference type="InterPro" id="IPR018240">
    <property type="entry name" value="Clathrin_mu_CS"/>
</dbReference>
<dbReference type="InterPro" id="IPR028565">
    <property type="entry name" value="MHD"/>
</dbReference>
<organism evidence="7 8">
    <name type="scientific">Mycoemilia scoparia</name>
    <dbReference type="NCBI Taxonomy" id="417184"/>
    <lineage>
        <taxon>Eukaryota</taxon>
        <taxon>Fungi</taxon>
        <taxon>Fungi incertae sedis</taxon>
        <taxon>Zoopagomycota</taxon>
        <taxon>Kickxellomycotina</taxon>
        <taxon>Kickxellomycetes</taxon>
        <taxon>Kickxellales</taxon>
        <taxon>Kickxellaceae</taxon>
        <taxon>Mycoemilia</taxon>
    </lineage>
</organism>
<keyword evidence="4" id="KW-0472">Membrane</keyword>
<evidence type="ECO:0000256" key="3">
    <source>
        <dbReference type="ARBA" id="ARBA00022927"/>
    </source>
</evidence>
<dbReference type="InterPro" id="IPR022775">
    <property type="entry name" value="AP_mu_sigma_su"/>
</dbReference>
<comment type="subcellular location">
    <subcellularLocation>
        <location evidence="1">Endomembrane system</location>
    </subcellularLocation>
</comment>